<accession>A0A919IVD8</accession>
<comment type="caution">
    <text evidence="1">The sequence shown here is derived from an EMBL/GenBank/DDBJ whole genome shotgun (WGS) entry which is preliminary data.</text>
</comment>
<keyword evidence="2" id="KW-1185">Reference proteome</keyword>
<evidence type="ECO:0000313" key="2">
    <source>
        <dbReference type="Proteomes" id="UP000598174"/>
    </source>
</evidence>
<gene>
    <name evidence="1" type="ORF">Afe05nite_07340</name>
</gene>
<sequence length="447" mass="48477">MQPIVLGRPTINGAKLTVPVDPGAARQWFRDDAFRVEYSNLDGLADLDPAVLVVPALGNILTLAYALGIPIEVDRVDAAYAAAADRLAETFGAMYPRFDVKGFELRGERVGPVAPVTVTVKTDPALLLFSGGADSSSSLIEHRREVRALVTVWGADVRLTDQTLWDQLCSVVRDSELTADRRLIVARANLQDLIDGPALTRKFESGFIDGTWWGSVQHGLALTSVTVPAATALGLSRVLIAGSDFGGLDLPWGSSPRTDNQIRWSGGQVEHDQADLSRADKITKVIAPYVRGGGRLNLAICYQPGRGPDGLNCGRCEKCQQTITQLLLAGIAPDAVGLPISPQSLAAGRRALTRGFWHGDDGHRAAWRRLQLDVPATLTGPCAVPYIRAHLEWFRTAKIVIGTSDAAPRWHRVVLGVQRLGARTLSWLPLQFRKWCSRRVARLLGEG</sequence>
<dbReference type="AlphaFoldDB" id="A0A919IVD8"/>
<dbReference type="EMBL" id="BOMM01000003">
    <property type="protein sequence ID" value="GIE08894.1"/>
    <property type="molecule type" value="Genomic_DNA"/>
</dbReference>
<evidence type="ECO:0000313" key="1">
    <source>
        <dbReference type="EMBL" id="GIE08894.1"/>
    </source>
</evidence>
<name>A0A919IVD8_9ACTN</name>
<dbReference type="Proteomes" id="UP000598174">
    <property type="component" value="Unassembled WGS sequence"/>
</dbReference>
<reference evidence="1" key="1">
    <citation type="submission" date="2021-01" db="EMBL/GenBank/DDBJ databases">
        <title>Whole genome shotgun sequence of Actinoplanes ferrugineus NBRC 15555.</title>
        <authorList>
            <person name="Komaki H."/>
            <person name="Tamura T."/>
        </authorList>
    </citation>
    <scope>NUCLEOTIDE SEQUENCE</scope>
    <source>
        <strain evidence="1">NBRC 15555</strain>
    </source>
</reference>
<proteinExistence type="predicted"/>
<organism evidence="1 2">
    <name type="scientific">Paractinoplanes ferrugineus</name>
    <dbReference type="NCBI Taxonomy" id="113564"/>
    <lineage>
        <taxon>Bacteria</taxon>
        <taxon>Bacillati</taxon>
        <taxon>Actinomycetota</taxon>
        <taxon>Actinomycetes</taxon>
        <taxon>Micromonosporales</taxon>
        <taxon>Micromonosporaceae</taxon>
        <taxon>Paractinoplanes</taxon>
    </lineage>
</organism>
<protein>
    <submittedName>
        <fullName evidence="1">Uncharacterized protein</fullName>
    </submittedName>
</protein>